<name>A0ABT0SHZ0_9GAMM</name>
<dbReference type="CDD" id="cd03801">
    <property type="entry name" value="GT4_PimA-like"/>
    <property type="match status" value="1"/>
</dbReference>
<proteinExistence type="predicted"/>
<gene>
    <name evidence="1" type="ORF">K5L01_09880</name>
</gene>
<evidence type="ECO:0000313" key="2">
    <source>
        <dbReference type="Proteomes" id="UP001431235"/>
    </source>
</evidence>
<dbReference type="PANTHER" id="PTHR12526:SF600">
    <property type="entry name" value="GLYCOSYL TRANSFERASE GROUP 1"/>
    <property type="match status" value="1"/>
</dbReference>
<reference evidence="1 2" key="1">
    <citation type="submission" date="2021-08" db="EMBL/GenBank/DDBJ databases">
        <title>Novel members of of the genus Stenotrophomonas from differernt environment.</title>
        <authorList>
            <person name="Deng Y."/>
        </authorList>
    </citation>
    <scope>NUCLEOTIDE SEQUENCE [LARGE SCALE GENOMIC DNA]</scope>
    <source>
        <strain evidence="1 2">CPCC 101365</strain>
    </source>
</reference>
<dbReference type="Proteomes" id="UP001431235">
    <property type="component" value="Unassembled WGS sequence"/>
</dbReference>
<dbReference type="Gene3D" id="3.40.50.2000">
    <property type="entry name" value="Glycogen Phosphorylase B"/>
    <property type="match status" value="1"/>
</dbReference>
<organism evidence="1 2">
    <name type="scientific">Stenotrophomonas mori</name>
    <dbReference type="NCBI Taxonomy" id="2871096"/>
    <lineage>
        <taxon>Bacteria</taxon>
        <taxon>Pseudomonadati</taxon>
        <taxon>Pseudomonadota</taxon>
        <taxon>Gammaproteobacteria</taxon>
        <taxon>Lysobacterales</taxon>
        <taxon>Lysobacteraceae</taxon>
        <taxon>Stenotrophomonas</taxon>
    </lineage>
</organism>
<protein>
    <submittedName>
        <fullName evidence="1">Glycosyltransferase family 4 protein</fullName>
    </submittedName>
</protein>
<keyword evidence="2" id="KW-1185">Reference proteome</keyword>
<accession>A0ABT0SHZ0</accession>
<sequence length="410" mass="43879">MGGGLKSFANRGLKQTLALAGQRLRSATAMVPPAPAQPMRAPAACPRLLVIDAVTPDRTRDSGSVRLMAIFELLAQQGFQVTFMPDSGRASTAEAAALAAQGVELIGTGGRPDLPDWLRRNAGVLAGALLCRHYVAAHHLGLIRHFAPSATVALDTVDLHFVRERRTATLSGNRRARASAARTRRRELRQVRACDATFVVSGPEQRLLHRLLPDARIRVLSNIHPLLPCRAGPDGRAGMLFVGGFGHPPNRDAVHWLVEEILPRVRQQVPDMPLHLVGDIPDADATALRRPGVVVHGRIDDLGPLMAHARMAVAPLRAGAGVKGKVNSAMSHGLPVVVTPIAAEGMFIEDGEQALVADGTGPFAAAVVRLDRDDTLWQRLSDAGRENIRRHFSAENAAQVLAGVFPSRPG</sequence>
<dbReference type="Pfam" id="PF13692">
    <property type="entry name" value="Glyco_trans_1_4"/>
    <property type="match status" value="1"/>
</dbReference>
<dbReference type="SUPFAM" id="SSF53756">
    <property type="entry name" value="UDP-Glycosyltransferase/glycogen phosphorylase"/>
    <property type="match status" value="1"/>
</dbReference>
<dbReference type="PANTHER" id="PTHR12526">
    <property type="entry name" value="GLYCOSYLTRANSFERASE"/>
    <property type="match status" value="1"/>
</dbReference>
<dbReference type="EMBL" id="JAIKTS010000003">
    <property type="protein sequence ID" value="MCL7714953.1"/>
    <property type="molecule type" value="Genomic_DNA"/>
</dbReference>
<comment type="caution">
    <text evidence="1">The sequence shown here is derived from an EMBL/GenBank/DDBJ whole genome shotgun (WGS) entry which is preliminary data.</text>
</comment>
<evidence type="ECO:0000313" key="1">
    <source>
        <dbReference type="EMBL" id="MCL7714953.1"/>
    </source>
</evidence>